<dbReference type="RefSeq" id="WP_189130021.1">
    <property type="nucleotide sequence ID" value="NZ_BMMS01000002.1"/>
</dbReference>
<keyword evidence="7" id="KW-0732">Signal</keyword>
<accession>A0A917ZFH6</accession>
<evidence type="ECO:0000259" key="8">
    <source>
        <dbReference type="PROSITE" id="PS51935"/>
    </source>
</evidence>
<evidence type="ECO:0000256" key="6">
    <source>
        <dbReference type="SAM" id="MobiDB-lite"/>
    </source>
</evidence>
<gene>
    <name evidence="9" type="ORF">GCM10012280_07610</name>
</gene>
<feature type="region of interest" description="Disordered" evidence="6">
    <location>
        <begin position="199"/>
        <end position="221"/>
    </location>
</feature>
<feature type="signal peptide" evidence="7">
    <location>
        <begin position="1"/>
        <end position="35"/>
    </location>
</feature>
<evidence type="ECO:0000313" key="10">
    <source>
        <dbReference type="Proteomes" id="UP000641932"/>
    </source>
</evidence>
<dbReference type="SUPFAM" id="SSF54001">
    <property type="entry name" value="Cysteine proteinases"/>
    <property type="match status" value="1"/>
</dbReference>
<feature type="domain" description="NlpC/P60" evidence="8">
    <location>
        <begin position="226"/>
        <end position="340"/>
    </location>
</feature>
<dbReference type="InterPro" id="IPR051794">
    <property type="entry name" value="PG_Endopeptidase_C40"/>
</dbReference>
<dbReference type="Pfam" id="PF00877">
    <property type="entry name" value="NLPC_P60"/>
    <property type="match status" value="1"/>
</dbReference>
<evidence type="ECO:0000313" key="9">
    <source>
        <dbReference type="EMBL" id="GGO82000.1"/>
    </source>
</evidence>
<dbReference type="Gene3D" id="3.90.1720.10">
    <property type="entry name" value="endopeptidase domain like (from Nostoc punctiforme)"/>
    <property type="match status" value="1"/>
</dbReference>
<dbReference type="GO" id="GO:0008234">
    <property type="term" value="F:cysteine-type peptidase activity"/>
    <property type="evidence" value="ECO:0007669"/>
    <property type="project" value="UniProtKB-KW"/>
</dbReference>
<organism evidence="9 10">
    <name type="scientific">Wenjunlia tyrosinilytica</name>
    <dbReference type="NCBI Taxonomy" id="1544741"/>
    <lineage>
        <taxon>Bacteria</taxon>
        <taxon>Bacillati</taxon>
        <taxon>Actinomycetota</taxon>
        <taxon>Actinomycetes</taxon>
        <taxon>Kitasatosporales</taxon>
        <taxon>Streptomycetaceae</taxon>
        <taxon>Wenjunlia</taxon>
    </lineage>
</organism>
<keyword evidence="2" id="KW-0645">Protease</keyword>
<feature type="compositionally biased region" description="Basic and acidic residues" evidence="6">
    <location>
        <begin position="199"/>
        <end position="216"/>
    </location>
</feature>
<feature type="chain" id="PRO_5037553661" description="NlpC/P60 domain-containing protein" evidence="7">
    <location>
        <begin position="36"/>
        <end position="340"/>
    </location>
</feature>
<keyword evidence="5" id="KW-0175">Coiled coil</keyword>
<proteinExistence type="inferred from homology"/>
<keyword evidence="10" id="KW-1185">Reference proteome</keyword>
<comment type="similarity">
    <text evidence="1">Belongs to the peptidase C40 family.</text>
</comment>
<feature type="region of interest" description="Disordered" evidence="6">
    <location>
        <begin position="149"/>
        <end position="169"/>
    </location>
</feature>
<dbReference type="PROSITE" id="PS51935">
    <property type="entry name" value="NLPC_P60"/>
    <property type="match status" value="1"/>
</dbReference>
<keyword evidence="3" id="KW-0378">Hydrolase</keyword>
<dbReference type="Proteomes" id="UP000641932">
    <property type="component" value="Unassembled WGS sequence"/>
</dbReference>
<evidence type="ECO:0000256" key="7">
    <source>
        <dbReference type="SAM" id="SignalP"/>
    </source>
</evidence>
<name>A0A917ZFH6_9ACTN</name>
<evidence type="ECO:0000256" key="3">
    <source>
        <dbReference type="ARBA" id="ARBA00022801"/>
    </source>
</evidence>
<evidence type="ECO:0000256" key="4">
    <source>
        <dbReference type="ARBA" id="ARBA00022807"/>
    </source>
</evidence>
<protein>
    <recommendedName>
        <fullName evidence="8">NlpC/P60 domain-containing protein</fullName>
    </recommendedName>
</protein>
<dbReference type="GO" id="GO:0006508">
    <property type="term" value="P:proteolysis"/>
    <property type="evidence" value="ECO:0007669"/>
    <property type="project" value="UniProtKB-KW"/>
</dbReference>
<sequence length="340" mass="36349">MASHRRPKQASRARVAVLTTAAAAAVVVSGQAAHAAPSTPSKSEVKEKVDKLYHDAEIATEKYNGAKEKQGKLQKQVDNLQDKVAREQSHLNKLLGGLGSIASSQYRNGGIDPSVQLFLSADPDDYLDKASALDQVSAKQAEAIKQIQKQKRDLDQQRQEASSKLRDLEKTRKDLAANKQSIQGKLKKAQALLNTLTAKERAAVESPRASRGEETRPPMGHGVPASGRAAAAYAAAQSKIGSPYVWGATGENSFDCSGLTSWAYKQAGISIPRTSQAQANAGTRIPLSQAKPGDLVIMYGDFHHVGLYAGGGKVLHAPKPGASVRYEQASYMAPQFAVRI</sequence>
<evidence type="ECO:0000256" key="2">
    <source>
        <dbReference type="ARBA" id="ARBA00022670"/>
    </source>
</evidence>
<evidence type="ECO:0000256" key="5">
    <source>
        <dbReference type="SAM" id="Coils"/>
    </source>
</evidence>
<dbReference type="PANTHER" id="PTHR47359:SF3">
    <property type="entry name" value="NLP_P60 DOMAIN-CONTAINING PROTEIN-RELATED"/>
    <property type="match status" value="1"/>
</dbReference>
<dbReference type="InterPro" id="IPR000064">
    <property type="entry name" value="NLP_P60_dom"/>
</dbReference>
<reference evidence="9" key="2">
    <citation type="submission" date="2020-09" db="EMBL/GenBank/DDBJ databases">
        <authorList>
            <person name="Sun Q."/>
            <person name="Zhou Y."/>
        </authorList>
    </citation>
    <scope>NUCLEOTIDE SEQUENCE</scope>
    <source>
        <strain evidence="9">CGMCC 4.7201</strain>
    </source>
</reference>
<feature type="coiled-coil region" evidence="5">
    <location>
        <begin position="63"/>
        <end position="90"/>
    </location>
</feature>
<comment type="caution">
    <text evidence="9">The sequence shown here is derived from an EMBL/GenBank/DDBJ whole genome shotgun (WGS) entry which is preliminary data.</text>
</comment>
<dbReference type="EMBL" id="BMMS01000002">
    <property type="protein sequence ID" value="GGO82000.1"/>
    <property type="molecule type" value="Genomic_DNA"/>
</dbReference>
<reference evidence="9" key="1">
    <citation type="journal article" date="2014" name="Int. J. Syst. Evol. Microbiol.">
        <title>Complete genome sequence of Corynebacterium casei LMG S-19264T (=DSM 44701T), isolated from a smear-ripened cheese.</title>
        <authorList>
            <consortium name="US DOE Joint Genome Institute (JGI-PGF)"/>
            <person name="Walter F."/>
            <person name="Albersmeier A."/>
            <person name="Kalinowski J."/>
            <person name="Ruckert C."/>
        </authorList>
    </citation>
    <scope>NUCLEOTIDE SEQUENCE</scope>
    <source>
        <strain evidence="9">CGMCC 4.7201</strain>
    </source>
</reference>
<dbReference type="PANTHER" id="PTHR47359">
    <property type="entry name" value="PEPTIDOGLYCAN DL-ENDOPEPTIDASE CWLO"/>
    <property type="match status" value="1"/>
</dbReference>
<dbReference type="InterPro" id="IPR038765">
    <property type="entry name" value="Papain-like_cys_pep_sf"/>
</dbReference>
<evidence type="ECO:0000256" key="1">
    <source>
        <dbReference type="ARBA" id="ARBA00007074"/>
    </source>
</evidence>
<feature type="compositionally biased region" description="Basic and acidic residues" evidence="6">
    <location>
        <begin position="150"/>
        <end position="169"/>
    </location>
</feature>
<keyword evidence="4" id="KW-0788">Thiol protease</keyword>
<dbReference type="AlphaFoldDB" id="A0A917ZFH6"/>